<dbReference type="HOGENOM" id="CLU_023208_1_1_1"/>
<comment type="subunit">
    <text evidence="6">Homodimer.</text>
</comment>
<dbReference type="RefSeq" id="XP_001417793.1">
    <property type="nucleotide sequence ID" value="XM_001417756.1"/>
</dbReference>
<dbReference type="PANTHER" id="PTHR11735">
    <property type="entry name" value="TRNA N6-ADENOSINE THREONYLCARBAMOYLTRANSFERASE"/>
    <property type="match status" value="1"/>
</dbReference>
<comment type="catalytic activity">
    <reaction evidence="5 6">
        <text>L-threonylcarbamoyladenylate + adenosine(37) in tRNA = N(6)-L-threonylcarbamoyladenosine(37) in tRNA + AMP + H(+)</text>
        <dbReference type="Rhea" id="RHEA:37059"/>
        <dbReference type="Rhea" id="RHEA-COMP:10162"/>
        <dbReference type="Rhea" id="RHEA-COMP:10163"/>
        <dbReference type="ChEBI" id="CHEBI:15378"/>
        <dbReference type="ChEBI" id="CHEBI:73682"/>
        <dbReference type="ChEBI" id="CHEBI:74411"/>
        <dbReference type="ChEBI" id="CHEBI:74418"/>
        <dbReference type="ChEBI" id="CHEBI:456215"/>
        <dbReference type="EC" id="2.3.1.234"/>
    </reaction>
</comment>
<dbReference type="GeneID" id="5002106"/>
<dbReference type="GO" id="GO:0002949">
    <property type="term" value="P:tRNA threonylcarbamoyladenosine modification"/>
    <property type="evidence" value="ECO:0007669"/>
    <property type="project" value="UniProtKB-UniRule"/>
</dbReference>
<keyword evidence="6" id="KW-0496">Mitochondrion</keyword>
<sequence>MTTLAVGHRAACRRAPRVRARVAAASETSHAAAGSFGFASRRRRAVVAAGRDRVADVSSGIFLGSGRLDEGAPRAVDANTVVLGIETSCDDTAAAVVRGDGVVLGEAIASQAAIHGPWGGVVPNLARAAHEEVIDDVVRRALTEAGVSAADLSAVAVTCGPGLSMCLRVGVRKAQRMSAEYGIPIAPVHHVEAHALVSRLCAGTETVKFPFLALLVSGGHNLLIKARGVGDYTILGTTLDDALGEAYDKTARLLGLPVGGGGGPALEKLALEGDEKRFKFPVPLRQRKNCDFSYAGLKTAARMAIDAEIGGEDVEWDGVDKRQTRADIAASFQAKAVKHLEERMRRALTWALEDTPDLSCVVVAGGVAANATVRSTLVKVVEETGLPLVFPPPKWCTDNGVMVAWTGCERLALGLAEAPVDAELEAKHAMMDPRDVHVNLLPRWPLGEKDARATGDIKSGKKARIADPLTGAGHRDSGIAVSRDAVSNNSDD</sequence>
<dbReference type="NCBIfam" id="TIGR00329">
    <property type="entry name" value="gcp_kae1"/>
    <property type="match status" value="1"/>
</dbReference>
<evidence type="ECO:0000256" key="4">
    <source>
        <dbReference type="ARBA" id="ARBA00023315"/>
    </source>
</evidence>
<dbReference type="eggNOG" id="KOG2707">
    <property type="taxonomic scope" value="Eukaryota"/>
</dbReference>
<dbReference type="CDD" id="cd24134">
    <property type="entry name" value="ASKHA_NBD_OSGEPL1_QRI7_euk"/>
    <property type="match status" value="1"/>
</dbReference>
<dbReference type="Gramene" id="ABO96086">
    <property type="protein sequence ID" value="ABO96086"/>
    <property type="gene ID" value="OSTLU_31766"/>
</dbReference>
<organism evidence="9 10">
    <name type="scientific">Ostreococcus lucimarinus (strain CCE9901)</name>
    <dbReference type="NCBI Taxonomy" id="436017"/>
    <lineage>
        <taxon>Eukaryota</taxon>
        <taxon>Viridiplantae</taxon>
        <taxon>Chlorophyta</taxon>
        <taxon>Mamiellophyceae</taxon>
        <taxon>Mamiellales</taxon>
        <taxon>Bathycoccaceae</taxon>
        <taxon>Ostreococcus</taxon>
    </lineage>
</organism>
<keyword evidence="10" id="KW-1185">Reference proteome</keyword>
<evidence type="ECO:0000313" key="10">
    <source>
        <dbReference type="Proteomes" id="UP000001568"/>
    </source>
</evidence>
<dbReference type="Pfam" id="PF00814">
    <property type="entry name" value="TsaD"/>
    <property type="match status" value="1"/>
</dbReference>
<reference evidence="9 10" key="1">
    <citation type="journal article" date="2007" name="Proc. Natl. Acad. Sci. U.S.A.">
        <title>The tiny eukaryote Ostreococcus provides genomic insights into the paradox of plankton speciation.</title>
        <authorList>
            <person name="Palenik B."/>
            <person name="Grimwood J."/>
            <person name="Aerts A."/>
            <person name="Rouze P."/>
            <person name="Salamov A."/>
            <person name="Putnam N."/>
            <person name="Dupont C."/>
            <person name="Jorgensen R."/>
            <person name="Derelle E."/>
            <person name="Rombauts S."/>
            <person name="Zhou K."/>
            <person name="Otillar R."/>
            <person name="Merchant S.S."/>
            <person name="Podell S."/>
            <person name="Gaasterland T."/>
            <person name="Napoli C."/>
            <person name="Gendler K."/>
            <person name="Manuell A."/>
            <person name="Tai V."/>
            <person name="Vallon O."/>
            <person name="Piganeau G."/>
            <person name="Jancek S."/>
            <person name="Heijde M."/>
            <person name="Jabbari K."/>
            <person name="Bowler C."/>
            <person name="Lohr M."/>
            <person name="Robbens S."/>
            <person name="Werner G."/>
            <person name="Dubchak I."/>
            <person name="Pazour G.J."/>
            <person name="Ren Q."/>
            <person name="Paulsen I."/>
            <person name="Delwiche C."/>
            <person name="Schmutz J."/>
            <person name="Rokhsar D."/>
            <person name="Van de Peer Y."/>
            <person name="Moreau H."/>
            <person name="Grigoriev I.V."/>
        </authorList>
    </citation>
    <scope>NUCLEOTIDE SEQUENCE [LARGE SCALE GENOMIC DNA]</scope>
    <source>
        <strain evidence="9 10">CCE9901</strain>
    </source>
</reference>
<dbReference type="STRING" id="436017.A4RXP4"/>
<evidence type="ECO:0000256" key="5">
    <source>
        <dbReference type="ARBA" id="ARBA00048117"/>
    </source>
</evidence>
<evidence type="ECO:0000256" key="7">
    <source>
        <dbReference type="SAM" id="MobiDB-lite"/>
    </source>
</evidence>
<comment type="cofactor">
    <cofactor evidence="6">
        <name>a divalent metal cation</name>
        <dbReference type="ChEBI" id="CHEBI:60240"/>
    </cofactor>
    <text evidence="6">Binds 1 divalent metal cation per subunit.</text>
</comment>
<dbReference type="PANTHER" id="PTHR11735:SF6">
    <property type="entry name" value="TRNA N6-ADENOSINE THREONYLCARBAMOYLTRANSFERASE, MITOCHONDRIAL"/>
    <property type="match status" value="1"/>
</dbReference>
<dbReference type="KEGG" id="olu:OSTLU_31766"/>
<dbReference type="NCBIfam" id="TIGR03723">
    <property type="entry name" value="T6A_TsaD_YgjD"/>
    <property type="match status" value="1"/>
</dbReference>
<evidence type="ECO:0000256" key="6">
    <source>
        <dbReference type="HAMAP-Rule" id="MF_03179"/>
    </source>
</evidence>
<protein>
    <recommendedName>
        <fullName evidence="6">Glycoprotease 1</fullName>
    </recommendedName>
</protein>
<evidence type="ECO:0000256" key="3">
    <source>
        <dbReference type="ARBA" id="ARBA00022723"/>
    </source>
</evidence>
<dbReference type="OMA" id="NAAMIGC"/>
<dbReference type="PRINTS" id="PR00789">
    <property type="entry name" value="OSIALOPTASE"/>
</dbReference>
<keyword evidence="2 6" id="KW-0819">tRNA processing</keyword>
<evidence type="ECO:0000313" key="9">
    <source>
        <dbReference type="EMBL" id="ABO96086.1"/>
    </source>
</evidence>
<accession>A4RXP4</accession>
<dbReference type="GO" id="GO:0005743">
    <property type="term" value="C:mitochondrial inner membrane"/>
    <property type="evidence" value="ECO:0007669"/>
    <property type="project" value="EnsemblPlants"/>
</dbReference>
<evidence type="ECO:0000259" key="8">
    <source>
        <dbReference type="Pfam" id="PF00814"/>
    </source>
</evidence>
<dbReference type="FunFam" id="3.30.420.40:FF:000012">
    <property type="entry name" value="tRNA N6-adenosine threonylcarbamoyltransferase"/>
    <property type="match status" value="1"/>
</dbReference>
<keyword evidence="3 6" id="KW-0479">Metal-binding</keyword>
<dbReference type="Gene3D" id="3.30.420.40">
    <property type="match status" value="2"/>
</dbReference>
<dbReference type="InterPro" id="IPR022450">
    <property type="entry name" value="TsaD"/>
</dbReference>
<dbReference type="AlphaFoldDB" id="A4RXP4"/>
<evidence type="ECO:0000256" key="2">
    <source>
        <dbReference type="ARBA" id="ARBA00022694"/>
    </source>
</evidence>
<dbReference type="EMBL" id="CP000585">
    <property type="protein sequence ID" value="ABO96086.1"/>
    <property type="molecule type" value="Genomic_DNA"/>
</dbReference>
<feature type="domain" description="Gcp-like" evidence="8">
    <location>
        <begin position="103"/>
        <end position="405"/>
    </location>
</feature>
<keyword evidence="1 6" id="KW-0808">Transferase</keyword>
<evidence type="ECO:0000256" key="1">
    <source>
        <dbReference type="ARBA" id="ARBA00022679"/>
    </source>
</evidence>
<dbReference type="GO" id="GO:0046872">
    <property type="term" value="F:metal ion binding"/>
    <property type="evidence" value="ECO:0007669"/>
    <property type="project" value="UniProtKB-KW"/>
</dbReference>
<dbReference type="InterPro" id="IPR000905">
    <property type="entry name" value="Gcp-like_dom"/>
</dbReference>
<proteinExistence type="inferred from homology"/>
<dbReference type="InterPro" id="IPR043129">
    <property type="entry name" value="ATPase_NBD"/>
</dbReference>
<dbReference type="SUPFAM" id="SSF53067">
    <property type="entry name" value="Actin-like ATPase domain"/>
    <property type="match status" value="1"/>
</dbReference>
<name>A4RXP4_OSTLU</name>
<dbReference type="GO" id="GO:0061711">
    <property type="term" value="F:tRNA N(6)-L-threonylcarbamoyladenine synthase activity"/>
    <property type="evidence" value="ECO:0007669"/>
    <property type="project" value="UniProtKB-EC"/>
</dbReference>
<dbReference type="HAMAP" id="MF_01445">
    <property type="entry name" value="TsaD"/>
    <property type="match status" value="1"/>
</dbReference>
<comment type="subcellular location">
    <subcellularLocation>
        <location evidence="6">Mitochondrion</location>
    </subcellularLocation>
</comment>
<keyword evidence="4 6" id="KW-0012">Acyltransferase</keyword>
<feature type="region of interest" description="Disordered" evidence="7">
    <location>
        <begin position="451"/>
        <end position="492"/>
    </location>
</feature>
<comment type="function">
    <text evidence="6">Required for the formation of a threonylcarbamoyl group on adenosine at position 37 (t(6)A37) in mitochondrial tRNAs that read codons beginning with adenine. Probably involved in the transfer of the threonylcarbamoyl moiety of threonylcarbamoyl-AMP (TC-AMP) to the N6 group of A37. Involved in mitochondrial genome maintenance.</text>
</comment>
<dbReference type="OrthoDB" id="10259622at2759"/>
<dbReference type="InterPro" id="IPR017861">
    <property type="entry name" value="KAE1/TsaD"/>
</dbReference>
<dbReference type="Proteomes" id="UP000001568">
    <property type="component" value="Chromosome 5"/>
</dbReference>
<gene>
    <name evidence="6" type="primary">GCP1</name>
    <name evidence="9" type="ORF">OSTLU_31766</name>
</gene>
<comment type="similarity">
    <text evidence="6">Belongs to the KAE1 / TsaD family.</text>
</comment>